<keyword evidence="9 15" id="KW-0472">Membrane</keyword>
<dbReference type="GeneTree" id="ENSGT00940000160892"/>
<dbReference type="STRING" id="379532.ENSPCOP00000018682"/>
<dbReference type="GO" id="GO:0030276">
    <property type="term" value="F:clathrin binding"/>
    <property type="evidence" value="ECO:0007669"/>
    <property type="project" value="TreeGrafter"/>
</dbReference>
<evidence type="ECO:0000256" key="10">
    <source>
        <dbReference type="ARBA" id="ARBA00023329"/>
    </source>
</evidence>
<dbReference type="InterPro" id="IPR035892">
    <property type="entry name" value="C2_domain_sf"/>
</dbReference>
<dbReference type="GO" id="GO:0005544">
    <property type="term" value="F:calcium-dependent phospholipid binding"/>
    <property type="evidence" value="ECO:0007669"/>
    <property type="project" value="TreeGrafter"/>
</dbReference>
<gene>
    <name evidence="17" type="primary">SYT8</name>
</gene>
<proteinExistence type="inferred from homology"/>
<dbReference type="InterPro" id="IPR000008">
    <property type="entry name" value="C2_dom"/>
</dbReference>
<dbReference type="GO" id="GO:0005509">
    <property type="term" value="F:calcium ion binding"/>
    <property type="evidence" value="ECO:0007669"/>
    <property type="project" value="TreeGrafter"/>
</dbReference>
<sequence length="394" mass="43494">TLHLCAWQGKMGRPPDAHSTLAPAGTTEVLGLIPDLVARTPWPYWALAVVTLAAGVFIALCLLCVCRRRRRRRRKEPGDKEAVGLGSARSTITPHLVQPDVDNLGSPGEPQQWGRLQLSLEYDCGSQEIRVCLKQAADLKATGTADPYARVSLSTQAGRWHETKVHRGVLCPVFDETCCFHVPQAELPEATLQVQLLDFKRFSGHEPLGALSLPLGAMDLQHVLERWYQLGPPGSAETEPLGELCVSLRYVPGAGRLSVVVLEARGLRSGLTELYVKVQLMLDQRKWKKRRTSARKGSASPYFNEAFTFPLPVGEVQSVDLVLAVWARGPQLRAEPVGKVLLGAHASGQPLQHWADVLAHARRPVAQWHRLRPAGEVDRVLALRPRRRLPLPHS</sequence>
<feature type="domain" description="C2" evidence="16">
    <location>
        <begin position="240"/>
        <end position="369"/>
    </location>
</feature>
<protein>
    <recommendedName>
        <fullName evidence="13">Synaptotagmin-8</fullName>
    </recommendedName>
    <alternativeName>
        <fullName evidence="14">Synaptotagmin VIII</fullName>
    </alternativeName>
</protein>
<dbReference type="GO" id="GO:0048791">
    <property type="term" value="P:calcium ion-regulated exocytosis of neurotransmitter"/>
    <property type="evidence" value="ECO:0007669"/>
    <property type="project" value="TreeGrafter"/>
</dbReference>
<comment type="function">
    <text evidence="11">Involved in the trafficking and exocytosis of secretory vesicles in non-neuronal tissues. Mediates Ca(2+)-regulation of exocytosis acrosomal reaction in sperm. May mediate Ca(2+)-regulation of exocytosis in insulin secreted cells.</text>
</comment>
<reference evidence="17" key="2">
    <citation type="submission" date="2025-09" db="UniProtKB">
        <authorList>
            <consortium name="Ensembl"/>
        </authorList>
    </citation>
    <scope>IDENTIFICATION</scope>
</reference>
<accession>A0A2K6FXG9</accession>
<dbReference type="GO" id="GO:0007340">
    <property type="term" value="P:acrosome reaction"/>
    <property type="evidence" value="ECO:0007669"/>
    <property type="project" value="Ensembl"/>
</dbReference>
<dbReference type="PANTHER" id="PTHR10024:SF249">
    <property type="entry name" value="SYNAPTOTAGMIN-8"/>
    <property type="match status" value="1"/>
</dbReference>
<evidence type="ECO:0000256" key="7">
    <source>
        <dbReference type="ARBA" id="ARBA00022968"/>
    </source>
</evidence>
<dbReference type="GO" id="GO:0048488">
    <property type="term" value="P:synaptic vesicle endocytosis"/>
    <property type="evidence" value="ECO:0007669"/>
    <property type="project" value="TreeGrafter"/>
</dbReference>
<evidence type="ECO:0000256" key="3">
    <source>
        <dbReference type="ARBA" id="ARBA00006996"/>
    </source>
</evidence>
<evidence type="ECO:0000256" key="4">
    <source>
        <dbReference type="ARBA" id="ARBA00022475"/>
    </source>
</evidence>
<comment type="subcellular location">
    <subcellularLocation>
        <location evidence="2">Cell membrane</location>
        <topology evidence="2">Single-pass type III membrane protein</topology>
    </subcellularLocation>
    <subcellularLocation>
        <location evidence="1">Cytoplasmic vesicle</location>
        <location evidence="1">Secretory vesicle</location>
        <location evidence="1">Acrosome</location>
    </subcellularLocation>
</comment>
<dbReference type="FunFam" id="2.60.40.150:FF:000176">
    <property type="entry name" value="Synaptotagmin 8"/>
    <property type="match status" value="1"/>
</dbReference>
<evidence type="ECO:0000256" key="1">
    <source>
        <dbReference type="ARBA" id="ARBA00004218"/>
    </source>
</evidence>
<dbReference type="GO" id="GO:0001786">
    <property type="term" value="F:phosphatidylserine binding"/>
    <property type="evidence" value="ECO:0007669"/>
    <property type="project" value="TreeGrafter"/>
</dbReference>
<dbReference type="Gene3D" id="2.60.40.150">
    <property type="entry name" value="C2 domain"/>
    <property type="match status" value="2"/>
</dbReference>
<dbReference type="GO" id="GO:0031045">
    <property type="term" value="C:dense core granule"/>
    <property type="evidence" value="ECO:0007669"/>
    <property type="project" value="TreeGrafter"/>
</dbReference>
<dbReference type="GO" id="GO:0000149">
    <property type="term" value="F:SNARE binding"/>
    <property type="evidence" value="ECO:0007669"/>
    <property type="project" value="TreeGrafter"/>
</dbReference>
<keyword evidence="6" id="KW-0677">Repeat</keyword>
<dbReference type="GO" id="GO:0048306">
    <property type="term" value="F:calcium-dependent protein binding"/>
    <property type="evidence" value="ECO:0007669"/>
    <property type="project" value="Ensembl"/>
</dbReference>
<feature type="transmembrane region" description="Helical" evidence="15">
    <location>
        <begin position="44"/>
        <end position="65"/>
    </location>
</feature>
<dbReference type="SMART" id="SM00239">
    <property type="entry name" value="C2"/>
    <property type="match status" value="2"/>
</dbReference>
<dbReference type="PROSITE" id="PS50004">
    <property type="entry name" value="C2"/>
    <property type="match status" value="2"/>
</dbReference>
<evidence type="ECO:0000256" key="15">
    <source>
        <dbReference type="SAM" id="Phobius"/>
    </source>
</evidence>
<organism evidence="17 18">
    <name type="scientific">Propithecus coquereli</name>
    <name type="common">Coquerel's sifaka</name>
    <name type="synonym">Propithecus verreauxi coquereli</name>
    <dbReference type="NCBI Taxonomy" id="379532"/>
    <lineage>
        <taxon>Eukaryota</taxon>
        <taxon>Metazoa</taxon>
        <taxon>Chordata</taxon>
        <taxon>Craniata</taxon>
        <taxon>Vertebrata</taxon>
        <taxon>Euteleostomi</taxon>
        <taxon>Mammalia</taxon>
        <taxon>Eutheria</taxon>
        <taxon>Euarchontoglires</taxon>
        <taxon>Primates</taxon>
        <taxon>Strepsirrhini</taxon>
        <taxon>Lemuriformes</taxon>
        <taxon>Indriidae</taxon>
        <taxon>Propithecus</taxon>
    </lineage>
</organism>
<evidence type="ECO:0000256" key="9">
    <source>
        <dbReference type="ARBA" id="ARBA00023136"/>
    </source>
</evidence>
<dbReference type="AlphaFoldDB" id="A0A2K6FXG9"/>
<keyword evidence="5 15" id="KW-0812">Transmembrane</keyword>
<evidence type="ECO:0000256" key="5">
    <source>
        <dbReference type="ARBA" id="ARBA00022692"/>
    </source>
</evidence>
<dbReference type="GO" id="GO:0005886">
    <property type="term" value="C:plasma membrane"/>
    <property type="evidence" value="ECO:0007669"/>
    <property type="project" value="UniProtKB-SubCell"/>
</dbReference>
<dbReference type="GO" id="GO:0001669">
    <property type="term" value="C:acrosomal vesicle"/>
    <property type="evidence" value="ECO:0007669"/>
    <property type="project" value="UniProtKB-SubCell"/>
</dbReference>
<keyword evidence="7" id="KW-0735">Signal-anchor</keyword>
<evidence type="ECO:0000256" key="13">
    <source>
        <dbReference type="ARBA" id="ARBA00067958"/>
    </source>
</evidence>
<evidence type="ECO:0000313" key="18">
    <source>
        <dbReference type="Proteomes" id="UP000233160"/>
    </source>
</evidence>
<comment type="subunit">
    <text evidence="12">Homodimer or homooligomer. Homodimerization and homooligomerization do not depend on Ca(2+). Interacts with SYNCRIP isoform 2 C-terminus. Binds inositol 1,3,4,5-tetrakisphosphate (IP4). Binds to AP2 in a Ca(2+)-independent manner. Interacts with STX1A, STX1B and STX2; the interaction is Ca(2+)-dependent.</text>
</comment>
<comment type="similarity">
    <text evidence="3">Belongs to the synaptotagmin family.</text>
</comment>
<keyword evidence="10" id="KW-0968">Cytoplasmic vesicle</keyword>
<keyword evidence="18" id="KW-1185">Reference proteome</keyword>
<feature type="domain" description="C2" evidence="16">
    <location>
        <begin position="112"/>
        <end position="228"/>
    </location>
</feature>
<dbReference type="Proteomes" id="UP000233160">
    <property type="component" value="Unassembled WGS sequence"/>
</dbReference>
<keyword evidence="4" id="KW-1003">Cell membrane</keyword>
<dbReference type="GO" id="GO:0030672">
    <property type="term" value="C:synaptic vesicle membrane"/>
    <property type="evidence" value="ECO:0007669"/>
    <property type="project" value="TreeGrafter"/>
</dbReference>
<dbReference type="SUPFAM" id="SSF49562">
    <property type="entry name" value="C2 domain (Calcium/lipid-binding domain, CaLB)"/>
    <property type="match status" value="2"/>
</dbReference>
<dbReference type="PANTHER" id="PTHR10024">
    <property type="entry name" value="SYNAPTOTAGMIN"/>
    <property type="match status" value="1"/>
</dbReference>
<evidence type="ECO:0000256" key="12">
    <source>
        <dbReference type="ARBA" id="ARBA00064719"/>
    </source>
</evidence>
<evidence type="ECO:0000256" key="14">
    <source>
        <dbReference type="ARBA" id="ARBA00077279"/>
    </source>
</evidence>
<dbReference type="Ensembl" id="ENSPCOT00000029326.1">
    <property type="protein sequence ID" value="ENSPCOP00000018682.1"/>
    <property type="gene ID" value="ENSPCOG00000021242.1"/>
</dbReference>
<dbReference type="OMA" id="ECWYQLG"/>
<evidence type="ECO:0000256" key="8">
    <source>
        <dbReference type="ARBA" id="ARBA00022989"/>
    </source>
</evidence>
<evidence type="ECO:0000313" key="17">
    <source>
        <dbReference type="Ensembl" id="ENSPCOP00000018682.1"/>
    </source>
</evidence>
<name>A0A2K6FXG9_PROCO</name>
<evidence type="ECO:0000256" key="6">
    <source>
        <dbReference type="ARBA" id="ARBA00022737"/>
    </source>
</evidence>
<keyword evidence="8 15" id="KW-1133">Transmembrane helix</keyword>
<reference evidence="17" key="1">
    <citation type="submission" date="2025-08" db="UniProtKB">
        <authorList>
            <consortium name="Ensembl"/>
        </authorList>
    </citation>
    <scope>IDENTIFICATION</scope>
</reference>
<evidence type="ECO:0000256" key="2">
    <source>
        <dbReference type="ARBA" id="ARBA00004361"/>
    </source>
</evidence>
<dbReference type="Pfam" id="PF00168">
    <property type="entry name" value="C2"/>
    <property type="match status" value="2"/>
</dbReference>
<dbReference type="FunFam" id="2.60.40.150:FF:000182">
    <property type="entry name" value="Synaptotagmin 8"/>
    <property type="match status" value="1"/>
</dbReference>
<dbReference type="GO" id="GO:0030424">
    <property type="term" value="C:axon"/>
    <property type="evidence" value="ECO:0007669"/>
    <property type="project" value="TreeGrafter"/>
</dbReference>
<evidence type="ECO:0000259" key="16">
    <source>
        <dbReference type="PROSITE" id="PS50004"/>
    </source>
</evidence>
<evidence type="ECO:0000256" key="11">
    <source>
        <dbReference type="ARBA" id="ARBA00056580"/>
    </source>
</evidence>